<dbReference type="GO" id="GO:0003677">
    <property type="term" value="F:DNA binding"/>
    <property type="evidence" value="ECO:0007669"/>
    <property type="project" value="UniProtKB-UniRule"/>
</dbReference>
<sequence>MEVKFADYRFLREKLVLYKRNELVPLKRNQAVLLDFFLSDPEGIHSKETIMDSVWQGKVVSEQVVFQTISQLRAILGDEAIKTFPKKGYKWQLSISSGDSTSTTVEITSPDTLVHSKTLLKWLVIAFSLLAIAIVVYTSIIDTKEPGVNQPDIKPVSKNEPVSFHVLYSQPELTSSQQQFNQILNKGVGENSSFLFHQKRLENSVRQAFSAPKLVWQQASLTNKDWLIWGDTYSSEKGTFLHFGLAKKHLSWQGYLFAKSAAQLKQKLAQRLKELQAIGLFSVSDNKTDDKKLDIHTLTSMHQISPNDPDLLLLLAKHYISVQHLDVALTYLQKLESLDKNYAFRAYQAQAQWYKGKVYKMRRQHLQAKNSLETMSAILSDTPLWPLSFHNIKTNAWLAYDQTDYDTMFKVLDSGIELGERQADPLTLFELHIMYSILAQKASADHKKYFHLNQAQALLLKHNLDNSNLAIVYFHFALFSRDKTPIENKTLSGNNASAIPYLERILELPRTAQNYWVQDDAIEMLVNYNIENKDFTSAHQLFGDSLNHPKKLILKAKVYLAEEKSSEAIPLLQKAFELARLDYDTRSGLQAALMLYQLSTVPQIRAEYLAYIKSNARPEWLKQHNELLAGD</sequence>
<name>A0A545UGY9_9GAMM</name>
<keyword evidence="6" id="KW-1185">Reference proteome</keyword>
<dbReference type="PROSITE" id="PS51755">
    <property type="entry name" value="OMPR_PHOB"/>
    <property type="match status" value="1"/>
</dbReference>
<dbReference type="GO" id="GO:0000160">
    <property type="term" value="P:phosphorelay signal transduction system"/>
    <property type="evidence" value="ECO:0007669"/>
    <property type="project" value="InterPro"/>
</dbReference>
<reference evidence="5 6" key="1">
    <citation type="submission" date="2019-07" db="EMBL/GenBank/DDBJ databases">
        <title>Draft genome for Aliikangiella sp. M105.</title>
        <authorList>
            <person name="Wang G."/>
        </authorList>
    </citation>
    <scope>NUCLEOTIDE SEQUENCE [LARGE SCALE GENOMIC DNA]</scope>
    <source>
        <strain evidence="5 6">M105</strain>
    </source>
</reference>
<keyword evidence="3" id="KW-0812">Transmembrane</keyword>
<feature type="domain" description="OmpR/PhoB-type" evidence="4">
    <location>
        <begin position="1"/>
        <end position="93"/>
    </location>
</feature>
<dbReference type="InterPro" id="IPR036388">
    <property type="entry name" value="WH-like_DNA-bd_sf"/>
</dbReference>
<proteinExistence type="predicted"/>
<keyword evidence="1 2" id="KW-0238">DNA-binding</keyword>
<dbReference type="InterPro" id="IPR001867">
    <property type="entry name" value="OmpR/PhoB-type_DNA-bd"/>
</dbReference>
<evidence type="ECO:0000256" key="1">
    <source>
        <dbReference type="ARBA" id="ARBA00023125"/>
    </source>
</evidence>
<dbReference type="Gene3D" id="1.10.10.10">
    <property type="entry name" value="Winged helix-like DNA-binding domain superfamily/Winged helix DNA-binding domain"/>
    <property type="match status" value="1"/>
</dbReference>
<dbReference type="AlphaFoldDB" id="A0A545UGY9"/>
<accession>A0A545UGY9</accession>
<evidence type="ECO:0000256" key="2">
    <source>
        <dbReference type="PROSITE-ProRule" id="PRU01091"/>
    </source>
</evidence>
<dbReference type="EMBL" id="VIKS01000003">
    <property type="protein sequence ID" value="TQV88736.1"/>
    <property type="molecule type" value="Genomic_DNA"/>
</dbReference>
<dbReference type="Gene3D" id="1.25.40.10">
    <property type="entry name" value="Tetratricopeptide repeat domain"/>
    <property type="match status" value="1"/>
</dbReference>
<evidence type="ECO:0000259" key="4">
    <source>
        <dbReference type="PROSITE" id="PS51755"/>
    </source>
</evidence>
<dbReference type="InterPro" id="IPR016032">
    <property type="entry name" value="Sig_transdc_resp-reg_C-effctor"/>
</dbReference>
<evidence type="ECO:0000313" key="6">
    <source>
        <dbReference type="Proteomes" id="UP000315439"/>
    </source>
</evidence>
<feature type="DNA-binding region" description="OmpR/PhoB-type" evidence="2">
    <location>
        <begin position="1"/>
        <end position="93"/>
    </location>
</feature>
<gene>
    <name evidence="5" type="ORF">FLL46_04180</name>
</gene>
<dbReference type="InterPro" id="IPR011990">
    <property type="entry name" value="TPR-like_helical_dom_sf"/>
</dbReference>
<dbReference type="SUPFAM" id="SSF48452">
    <property type="entry name" value="TPR-like"/>
    <property type="match status" value="2"/>
</dbReference>
<organism evidence="5 6">
    <name type="scientific">Aliikangiella coralliicola</name>
    <dbReference type="NCBI Taxonomy" id="2592383"/>
    <lineage>
        <taxon>Bacteria</taxon>
        <taxon>Pseudomonadati</taxon>
        <taxon>Pseudomonadota</taxon>
        <taxon>Gammaproteobacteria</taxon>
        <taxon>Oceanospirillales</taxon>
        <taxon>Pleioneaceae</taxon>
        <taxon>Aliikangiella</taxon>
    </lineage>
</organism>
<dbReference type="RefSeq" id="WP_142892188.1">
    <property type="nucleotide sequence ID" value="NZ_ML660161.1"/>
</dbReference>
<feature type="transmembrane region" description="Helical" evidence="3">
    <location>
        <begin position="119"/>
        <end position="140"/>
    </location>
</feature>
<evidence type="ECO:0000313" key="5">
    <source>
        <dbReference type="EMBL" id="TQV88736.1"/>
    </source>
</evidence>
<evidence type="ECO:0000256" key="3">
    <source>
        <dbReference type="SAM" id="Phobius"/>
    </source>
</evidence>
<dbReference type="SMART" id="SM00862">
    <property type="entry name" value="Trans_reg_C"/>
    <property type="match status" value="1"/>
</dbReference>
<keyword evidence="3" id="KW-0472">Membrane</keyword>
<keyword evidence="3" id="KW-1133">Transmembrane helix</keyword>
<dbReference type="Pfam" id="PF00486">
    <property type="entry name" value="Trans_reg_C"/>
    <property type="match status" value="1"/>
</dbReference>
<dbReference type="GO" id="GO:0006355">
    <property type="term" value="P:regulation of DNA-templated transcription"/>
    <property type="evidence" value="ECO:0007669"/>
    <property type="project" value="InterPro"/>
</dbReference>
<dbReference type="Proteomes" id="UP000315439">
    <property type="component" value="Unassembled WGS sequence"/>
</dbReference>
<comment type="caution">
    <text evidence="5">The sequence shown here is derived from an EMBL/GenBank/DDBJ whole genome shotgun (WGS) entry which is preliminary data.</text>
</comment>
<dbReference type="OrthoDB" id="6199523at2"/>
<dbReference type="SUPFAM" id="SSF46894">
    <property type="entry name" value="C-terminal effector domain of the bipartite response regulators"/>
    <property type="match status" value="1"/>
</dbReference>
<protein>
    <recommendedName>
        <fullName evidence="4">OmpR/PhoB-type domain-containing protein</fullName>
    </recommendedName>
</protein>